<dbReference type="SMART" id="SM00862">
    <property type="entry name" value="Trans_reg_C"/>
    <property type="match status" value="1"/>
</dbReference>
<dbReference type="AlphaFoldDB" id="A0A1H2UVY9"/>
<dbReference type="GO" id="GO:0000160">
    <property type="term" value="P:phosphorelay signal transduction system"/>
    <property type="evidence" value="ECO:0007669"/>
    <property type="project" value="InterPro"/>
</dbReference>
<dbReference type="Pfam" id="PF03704">
    <property type="entry name" value="BTAD"/>
    <property type="match status" value="1"/>
</dbReference>
<dbReference type="InterPro" id="IPR005158">
    <property type="entry name" value="BTAD"/>
</dbReference>
<dbReference type="InterPro" id="IPR041664">
    <property type="entry name" value="AAA_16"/>
</dbReference>
<dbReference type="GO" id="GO:0043531">
    <property type="term" value="F:ADP binding"/>
    <property type="evidence" value="ECO:0007669"/>
    <property type="project" value="InterPro"/>
</dbReference>
<dbReference type="RefSeq" id="WP_091287099.1">
    <property type="nucleotide sequence ID" value="NZ_FNON01000001.1"/>
</dbReference>
<dbReference type="PRINTS" id="PR00364">
    <property type="entry name" value="DISEASERSIST"/>
</dbReference>
<dbReference type="OrthoDB" id="9812579at2"/>
<organism evidence="6 7">
    <name type="scientific">Amycolatopsis xylanica</name>
    <dbReference type="NCBI Taxonomy" id="589385"/>
    <lineage>
        <taxon>Bacteria</taxon>
        <taxon>Bacillati</taxon>
        <taxon>Actinomycetota</taxon>
        <taxon>Actinomycetes</taxon>
        <taxon>Pseudonocardiales</taxon>
        <taxon>Pseudonocardiaceae</taxon>
        <taxon>Amycolatopsis</taxon>
    </lineage>
</organism>
<dbReference type="Proteomes" id="UP000199515">
    <property type="component" value="Unassembled WGS sequence"/>
</dbReference>
<keyword evidence="2 3" id="KW-0238">DNA-binding</keyword>
<evidence type="ECO:0000256" key="4">
    <source>
        <dbReference type="SAM" id="MobiDB-lite"/>
    </source>
</evidence>
<evidence type="ECO:0000256" key="2">
    <source>
        <dbReference type="ARBA" id="ARBA00023125"/>
    </source>
</evidence>
<dbReference type="PROSITE" id="PS51755">
    <property type="entry name" value="OMPR_PHOB"/>
    <property type="match status" value="1"/>
</dbReference>
<proteinExistence type="inferred from homology"/>
<dbReference type="SUPFAM" id="SSF48452">
    <property type="entry name" value="TPR-like"/>
    <property type="match status" value="3"/>
</dbReference>
<dbReference type="PANTHER" id="PTHR47691">
    <property type="entry name" value="REGULATOR-RELATED"/>
    <property type="match status" value="1"/>
</dbReference>
<dbReference type="InterPro" id="IPR027417">
    <property type="entry name" value="P-loop_NTPase"/>
</dbReference>
<dbReference type="Gene3D" id="1.25.40.10">
    <property type="entry name" value="Tetratricopeptide repeat domain"/>
    <property type="match status" value="3"/>
</dbReference>
<dbReference type="Pfam" id="PF13191">
    <property type="entry name" value="AAA_16"/>
    <property type="match status" value="1"/>
</dbReference>
<sequence>MRFGVLGPLAVWTTEGTPVRVPEAKVRALLAVLLLHEGAPVSADRLAEDLWGERPPGNPANTLQTKVSQLRRTLEAAEPGARELVVHQPPGYLLRAESADVVRFRQLMAEARDQEPRRRVALLADALALWRGPALADFADEPFALQAIQRLEEERLAALEDLAEAKLELGEPVGGELSDLVRRHPLRERLRALHVRALYRAGRQSEALESLAELKRQLAEELGLDPGPEIVALHQAILEQDPALTPSPRSTLPAPLSELVGRAAAVEDLRALLAEARLVTLTGPGGVGKTRLALELARAAEARFTDGARLIELAGLDRHVTDAVADALGIREAPASGSLRDQLTEAVRDKNVLLVFDNCEQVVEEVADLTGRLLAAAPRLRVLATSQEALRLAGEAVWVVPPLDEASAVRLFTDRAGPGFAFDEQTVAAICRRLDGLPLALELAATRVRTLGAAELLARLDDRFRLLAAGNRGTPPRHQTLRAMIDWSWELLGEPERALLRRLAIHPESAGLEAVETVCGGEIDVLARLVDRSLVVVTEGPRYRLLESVGAYSIERLHESGEFDEVLSGHRRFYLELAERARLRGHEQRQWLDRLDVESANFRSALENADAADALRLADALAWYWYLRGKLSEGHRSLTAALAAPGEAPPALKARVSAWQAGFAILLGDGGDLNDQARRALALFDEINDPAGQARAEWFLSAGLLGSGDLAAHEELLDQALSRFRALGDDWGVAAALSTRAAQARPRGDLASAERDGEQSLAAFRRLGDRWGQLKAADVLSSLAEIEGDYERAARLHREGLRSAEELGLRIEMSYELSGLGRIALLTGDYDRAEKLHRRAMHIATEHAHKRGIQFAEVGLGLTARRQGELDRAEAHLRAWLDWCREIDGDLGVALIMAELGFIAELRGLPGAAMSLQLEGFAAARATGDLRAQALALEGMAGAQALAGEHAQAARLLGAAHAARESVGAPLPAAEHGDIDRIAATARENLGENEYGSQFELGRKLAPDQARAELARPSETFEGSAGSVRAVS</sequence>
<dbReference type="Gene3D" id="3.40.50.300">
    <property type="entry name" value="P-loop containing nucleotide triphosphate hydrolases"/>
    <property type="match status" value="1"/>
</dbReference>
<evidence type="ECO:0000259" key="5">
    <source>
        <dbReference type="PROSITE" id="PS51755"/>
    </source>
</evidence>
<dbReference type="SMART" id="SM01043">
    <property type="entry name" value="BTAD"/>
    <property type="match status" value="1"/>
</dbReference>
<evidence type="ECO:0000313" key="6">
    <source>
        <dbReference type="EMBL" id="SDW59774.1"/>
    </source>
</evidence>
<dbReference type="InterPro" id="IPR036388">
    <property type="entry name" value="WH-like_DNA-bd_sf"/>
</dbReference>
<evidence type="ECO:0000256" key="1">
    <source>
        <dbReference type="ARBA" id="ARBA00005820"/>
    </source>
</evidence>
<dbReference type="PANTHER" id="PTHR47691:SF3">
    <property type="entry name" value="HTH-TYPE TRANSCRIPTIONAL REGULATOR RV0890C-RELATED"/>
    <property type="match status" value="1"/>
</dbReference>
<dbReference type="GO" id="GO:0003677">
    <property type="term" value="F:DNA binding"/>
    <property type="evidence" value="ECO:0007669"/>
    <property type="project" value="UniProtKB-UniRule"/>
</dbReference>
<evidence type="ECO:0000256" key="3">
    <source>
        <dbReference type="PROSITE-ProRule" id="PRU01091"/>
    </source>
</evidence>
<comment type="similarity">
    <text evidence="1">Belongs to the AfsR/DnrI/RedD regulatory family.</text>
</comment>
<dbReference type="InterPro" id="IPR016032">
    <property type="entry name" value="Sig_transdc_resp-reg_C-effctor"/>
</dbReference>
<dbReference type="GO" id="GO:0006355">
    <property type="term" value="P:regulation of DNA-templated transcription"/>
    <property type="evidence" value="ECO:0007669"/>
    <property type="project" value="InterPro"/>
</dbReference>
<gene>
    <name evidence="6" type="ORF">SAMN05421504_1011007</name>
</gene>
<keyword evidence="7" id="KW-1185">Reference proteome</keyword>
<dbReference type="EMBL" id="FNON01000001">
    <property type="protein sequence ID" value="SDW59774.1"/>
    <property type="molecule type" value="Genomic_DNA"/>
</dbReference>
<dbReference type="InterPro" id="IPR001867">
    <property type="entry name" value="OmpR/PhoB-type_DNA-bd"/>
</dbReference>
<evidence type="ECO:0000313" key="7">
    <source>
        <dbReference type="Proteomes" id="UP000199515"/>
    </source>
</evidence>
<feature type="domain" description="OmpR/PhoB-type" evidence="5">
    <location>
        <begin position="1"/>
        <end position="96"/>
    </location>
</feature>
<dbReference type="SUPFAM" id="SSF46894">
    <property type="entry name" value="C-terminal effector domain of the bipartite response regulators"/>
    <property type="match status" value="1"/>
</dbReference>
<protein>
    <submittedName>
        <fullName evidence="6">Predicted ATPase</fullName>
    </submittedName>
</protein>
<dbReference type="STRING" id="589385.SAMN05421504_1011007"/>
<dbReference type="SUPFAM" id="SSF52540">
    <property type="entry name" value="P-loop containing nucleoside triphosphate hydrolases"/>
    <property type="match status" value="1"/>
</dbReference>
<feature type="region of interest" description="Disordered" evidence="4">
    <location>
        <begin position="1009"/>
        <end position="1032"/>
    </location>
</feature>
<dbReference type="Pfam" id="PF00486">
    <property type="entry name" value="Trans_reg_C"/>
    <property type="match status" value="1"/>
</dbReference>
<dbReference type="InterPro" id="IPR011990">
    <property type="entry name" value="TPR-like_helical_dom_sf"/>
</dbReference>
<accession>A0A1H2UVY9</accession>
<name>A0A1H2UVY9_9PSEU</name>
<feature type="DNA-binding region" description="OmpR/PhoB-type" evidence="3">
    <location>
        <begin position="1"/>
        <end position="96"/>
    </location>
</feature>
<dbReference type="CDD" id="cd15831">
    <property type="entry name" value="BTAD"/>
    <property type="match status" value="1"/>
</dbReference>
<reference evidence="6 7" key="1">
    <citation type="submission" date="2016-10" db="EMBL/GenBank/DDBJ databases">
        <authorList>
            <person name="de Groot N.N."/>
        </authorList>
    </citation>
    <scope>NUCLEOTIDE SEQUENCE [LARGE SCALE GENOMIC DNA]</scope>
    <source>
        <strain evidence="6 7">CPCC 202699</strain>
    </source>
</reference>
<dbReference type="Gene3D" id="1.10.10.10">
    <property type="entry name" value="Winged helix-like DNA-binding domain superfamily/Winged helix DNA-binding domain"/>
    <property type="match status" value="1"/>
</dbReference>